<reference evidence="4 5" key="1">
    <citation type="submission" date="2016-10" db="EMBL/GenBank/DDBJ databases">
        <authorList>
            <person name="de Groot N.N."/>
        </authorList>
    </citation>
    <scope>NUCLEOTIDE SEQUENCE [LARGE SCALE GENOMIC DNA]</scope>
    <source>
        <strain evidence="4 5">DSM 19981</strain>
    </source>
</reference>
<dbReference type="EMBL" id="FOSQ01000019">
    <property type="protein sequence ID" value="SFL09201.1"/>
    <property type="molecule type" value="Genomic_DNA"/>
</dbReference>
<dbReference type="InterPro" id="IPR002821">
    <property type="entry name" value="Hydantoinase_A"/>
</dbReference>
<evidence type="ECO:0000313" key="4">
    <source>
        <dbReference type="EMBL" id="SFL09201.1"/>
    </source>
</evidence>
<feature type="domain" description="Hydantoinase A/oxoprolinase" evidence="1">
    <location>
        <begin position="203"/>
        <end position="489"/>
    </location>
</feature>
<dbReference type="AlphaFoldDB" id="A0A1I4EYJ4"/>
<dbReference type="PANTHER" id="PTHR11365">
    <property type="entry name" value="5-OXOPROLINASE RELATED"/>
    <property type="match status" value="1"/>
</dbReference>
<proteinExistence type="predicted"/>
<gene>
    <name evidence="4" type="ORF">SAMN02745775_11918</name>
</gene>
<dbReference type="Pfam" id="PF19278">
    <property type="entry name" value="Hydant_A_C"/>
    <property type="match status" value="1"/>
</dbReference>
<accession>A0A1I4EYJ4</accession>
<dbReference type="InterPro" id="IPR045079">
    <property type="entry name" value="Oxoprolinase-like"/>
</dbReference>
<name>A0A1I4EYJ4_9PROT</name>
<dbReference type="GO" id="GO:0017168">
    <property type="term" value="F:5-oxoprolinase (ATP-hydrolyzing) activity"/>
    <property type="evidence" value="ECO:0007669"/>
    <property type="project" value="TreeGrafter"/>
</dbReference>
<dbReference type="InterPro" id="IPR008040">
    <property type="entry name" value="Hydant_A_N"/>
</dbReference>
<dbReference type="GO" id="GO:0006749">
    <property type="term" value="P:glutathione metabolic process"/>
    <property type="evidence" value="ECO:0007669"/>
    <property type="project" value="TreeGrafter"/>
</dbReference>
<dbReference type="InterPro" id="IPR049517">
    <property type="entry name" value="ACX-like_C"/>
</dbReference>
<evidence type="ECO:0000259" key="2">
    <source>
        <dbReference type="Pfam" id="PF05378"/>
    </source>
</evidence>
<feature type="domain" description="Acetophenone carboxylase-like C-terminal" evidence="3">
    <location>
        <begin position="504"/>
        <end position="676"/>
    </location>
</feature>
<dbReference type="GO" id="GO:0005829">
    <property type="term" value="C:cytosol"/>
    <property type="evidence" value="ECO:0007669"/>
    <property type="project" value="TreeGrafter"/>
</dbReference>
<dbReference type="Pfam" id="PF01968">
    <property type="entry name" value="Hydantoinase_A"/>
    <property type="match status" value="1"/>
</dbReference>
<protein>
    <submittedName>
        <fullName evidence="4">N-methylhydantoinase A</fullName>
    </submittedName>
</protein>
<dbReference type="Proteomes" id="UP000199473">
    <property type="component" value="Unassembled WGS sequence"/>
</dbReference>
<dbReference type="RefSeq" id="WP_092963099.1">
    <property type="nucleotide sequence ID" value="NZ_FOSQ01000019.1"/>
</dbReference>
<sequence>MGWRIGVDIGGTFIDFCALDDATGAMHTLKVLTTPDEPGREVLEGVGLLQARHGMDPASVTDFVHGTTVGINTVIQRKGATLALLTNAGFEDVVELARLRMPEMYSLFCARPDPLIPRDLIFGVPGRVLADGTEAEALDPEAVREAAGRARAAGAAGIIISFLHSYRNPGQEQAARAIIEAAEPGLFVFCGAAIWPVIREYERTTTAILNGYVHPRVDRYLGSLEAALAARGVAATPMITKSNGGIMRAVLGRHACVSMLLSGTASGVMGAAFLARAAGVERALTLDIGGTSADVALILGGQPQFGTGEMIGEFPLHVPSVSVSSIGEGGGSIASVDGFGMLTVGPESAGSTPGPACYGRGGDRATITDALAVCGLLGHVPLAYSSVAMDRGRATAVVAPLAARLGRTVEETAEAIVDVAISSMFAEVNKLVARYGVDLRDFTLLPFGGAGPMLGCLLARELGIARVLIPRRPGVVSALGGLIADARTDVVRTLFLDLEAATLPALRDALAALRAEGERWLREDQRYAGPITLHLTADMRYRGQSFEIEAPLEPAWIEAGDIAALRGAFDRQHHAIYDFHDAEAAIQVVNLRLVVIGATTPPLMPEEPRVEGPPAPERLVRAWLDGAWREVPLFLRATLHHGHAFHGPAIVAQEDSTAIIPAGFAADVDALGNLHLLAEA</sequence>
<dbReference type="PANTHER" id="PTHR11365:SF23">
    <property type="entry name" value="HYPOTHETICAL 5-OXOPROLINASE (EUROFUNG)-RELATED"/>
    <property type="match status" value="1"/>
</dbReference>
<evidence type="ECO:0000259" key="1">
    <source>
        <dbReference type="Pfam" id="PF01968"/>
    </source>
</evidence>
<keyword evidence="5" id="KW-1185">Reference proteome</keyword>
<evidence type="ECO:0000313" key="5">
    <source>
        <dbReference type="Proteomes" id="UP000199473"/>
    </source>
</evidence>
<dbReference type="Pfam" id="PF05378">
    <property type="entry name" value="Hydant_A_N"/>
    <property type="match status" value="1"/>
</dbReference>
<feature type="domain" description="Hydantoinase/oxoprolinase N-terminal" evidence="2">
    <location>
        <begin position="4"/>
        <end position="180"/>
    </location>
</feature>
<organism evidence="4 5">
    <name type="scientific">Falsiroseomonas stagni DSM 19981</name>
    <dbReference type="NCBI Taxonomy" id="1123062"/>
    <lineage>
        <taxon>Bacteria</taxon>
        <taxon>Pseudomonadati</taxon>
        <taxon>Pseudomonadota</taxon>
        <taxon>Alphaproteobacteria</taxon>
        <taxon>Acetobacterales</taxon>
        <taxon>Roseomonadaceae</taxon>
        <taxon>Falsiroseomonas</taxon>
    </lineage>
</organism>
<evidence type="ECO:0000259" key="3">
    <source>
        <dbReference type="Pfam" id="PF19278"/>
    </source>
</evidence>
<dbReference type="OrthoDB" id="7314499at2"/>
<dbReference type="STRING" id="1123062.SAMN02745775_11918"/>